<evidence type="ECO:0000313" key="1">
    <source>
        <dbReference type="EMBL" id="PKR48447.1"/>
    </source>
</evidence>
<dbReference type="EMBL" id="NWTK01000023">
    <property type="protein sequence ID" value="PKR48447.1"/>
    <property type="molecule type" value="Genomic_DNA"/>
</dbReference>
<evidence type="ECO:0000313" key="2">
    <source>
        <dbReference type="Proteomes" id="UP000233597"/>
    </source>
</evidence>
<proteinExistence type="predicted"/>
<accession>A0A2N3KCY7</accession>
<comment type="caution">
    <text evidence="1">The sequence shown here is derived from an EMBL/GenBank/DDBJ whole genome shotgun (WGS) entry which is preliminary data.</text>
</comment>
<dbReference type="Proteomes" id="UP000233597">
    <property type="component" value="Unassembled WGS sequence"/>
</dbReference>
<dbReference type="AlphaFoldDB" id="A0A2N3KCY7"/>
<organism evidence="1 2">
    <name type="scientific">Thalassospira marina</name>
    <dbReference type="NCBI Taxonomy" id="2048283"/>
    <lineage>
        <taxon>Bacteria</taxon>
        <taxon>Pseudomonadati</taxon>
        <taxon>Pseudomonadota</taxon>
        <taxon>Alphaproteobacteria</taxon>
        <taxon>Rhodospirillales</taxon>
        <taxon>Thalassospiraceae</taxon>
        <taxon>Thalassospira</taxon>
    </lineage>
</organism>
<name>A0A2N3KCY7_9PROT</name>
<dbReference type="RefSeq" id="WP_101271423.1">
    <property type="nucleotide sequence ID" value="NZ_NWTK01000023.1"/>
</dbReference>
<dbReference type="OrthoDB" id="7452082at2"/>
<sequence>MKNFENQTATISGPAETPRYVEVTVEQLTVYRYLVPADADDAEGVALDRFNAGDVPDLGPAEGEQHDLTTYFVGDYTGADAPLLTYAAWCAEYRPVPNTTIDNAPFDGALFETFGPELEAVHAAGPACVWTLVGCGDGLYVLSGLHLVNRLGYFITERPWAGDVPVEIRID</sequence>
<protein>
    <submittedName>
        <fullName evidence="1">Uncharacterized protein</fullName>
    </submittedName>
</protein>
<reference evidence="1 2" key="1">
    <citation type="submission" date="2017-09" db="EMBL/GenBank/DDBJ databases">
        <title>Biodiversity and function of Thalassospira species in the particle-attached aromatic-hydrocarbon-degrading consortia from the surface seawater of the South China Sea.</title>
        <authorList>
            <person name="Dong C."/>
            <person name="Liu R."/>
            <person name="Shao Z."/>
        </authorList>
    </citation>
    <scope>NUCLEOTIDE SEQUENCE [LARGE SCALE GENOMIC DNA]</scope>
    <source>
        <strain evidence="1 2">CSC1P2</strain>
    </source>
</reference>
<gene>
    <name evidence="1" type="ORF">COO20_24625</name>
</gene>